<comment type="subunit">
    <text evidence="2 11">Heterotrimer of A, B and C subunits.</text>
</comment>
<reference evidence="13 14" key="1">
    <citation type="submission" date="2018-01" db="EMBL/GenBank/DDBJ databases">
        <title>Genome sequence of Iodobacter sp. strain PCH194 isolated from Indian Trans-Himalaya.</title>
        <authorList>
            <person name="Kumar V."/>
            <person name="Thakur V."/>
            <person name="Kumar S."/>
            <person name="Singh D."/>
        </authorList>
    </citation>
    <scope>NUCLEOTIDE SEQUENCE [LARGE SCALE GENOMIC DNA]</scope>
    <source>
        <strain evidence="13 14">PCH194</strain>
    </source>
</reference>
<dbReference type="NCBIfam" id="NF004012">
    <property type="entry name" value="PRK05477.1-2"/>
    <property type="match status" value="1"/>
</dbReference>
<evidence type="ECO:0000313" key="13">
    <source>
        <dbReference type="EMBL" id="QBC43293.1"/>
    </source>
</evidence>
<evidence type="ECO:0000256" key="3">
    <source>
        <dbReference type="ARBA" id="ARBA00016923"/>
    </source>
</evidence>
<dbReference type="SMART" id="SM00845">
    <property type="entry name" value="GatB_Yqey"/>
    <property type="match status" value="1"/>
</dbReference>
<evidence type="ECO:0000259" key="12">
    <source>
        <dbReference type="SMART" id="SM00845"/>
    </source>
</evidence>
<dbReference type="KEGG" id="ifl:C1H71_06905"/>
<dbReference type="NCBIfam" id="NF004015">
    <property type="entry name" value="PRK05477.1-5"/>
    <property type="match status" value="1"/>
</dbReference>
<comment type="function">
    <text evidence="8 11">Allows the formation of correctly charged Asn-tRNA(Asn) or Gln-tRNA(Gln) through the transamidation of misacylated Asp-tRNA(Asn) or Glu-tRNA(Gln) in organisms which lack either or both of asparaginyl-tRNA or glutaminyl-tRNA synthetases. The reaction takes place in the presence of glutamine and ATP through an activated phospho-Asp-tRNA(Asn) or phospho-Glu-tRNA(Gln).</text>
</comment>
<evidence type="ECO:0000313" key="14">
    <source>
        <dbReference type="Proteomes" id="UP000515917"/>
    </source>
</evidence>
<dbReference type="SUPFAM" id="SSF89095">
    <property type="entry name" value="GatB/YqeY motif"/>
    <property type="match status" value="1"/>
</dbReference>
<dbReference type="InterPro" id="IPR014746">
    <property type="entry name" value="Gln_synth/guanido_kin_cat_dom"/>
</dbReference>
<dbReference type="GO" id="GO:0070681">
    <property type="term" value="P:glutaminyl-tRNAGln biosynthesis via transamidation"/>
    <property type="evidence" value="ECO:0007669"/>
    <property type="project" value="TreeGrafter"/>
</dbReference>
<evidence type="ECO:0000256" key="8">
    <source>
        <dbReference type="ARBA" id="ARBA00024799"/>
    </source>
</evidence>
<evidence type="ECO:0000256" key="10">
    <source>
        <dbReference type="ARBA" id="ARBA00047913"/>
    </source>
</evidence>
<dbReference type="NCBIfam" id="TIGR00133">
    <property type="entry name" value="gatB"/>
    <property type="match status" value="1"/>
</dbReference>
<dbReference type="AlphaFoldDB" id="A0A7G3G8D8"/>
<dbReference type="SUPFAM" id="SSF55931">
    <property type="entry name" value="Glutamine synthetase/guanido kinase"/>
    <property type="match status" value="1"/>
</dbReference>
<comment type="similarity">
    <text evidence="1 11">Belongs to the GatB/GatE family. GatB subfamily.</text>
</comment>
<dbReference type="InterPro" id="IPR042114">
    <property type="entry name" value="GatB_C_1"/>
</dbReference>
<sequence>MKWEVVIGLEVHTQLSTQSKIFSRASTAYGAEPNTQTSVVDVAMPGALPVMNRGAVERAIQLGLAIGGKINRKSIFARKNYFYPDLPKGYQISQFELPVVEGGVIEIQVGDVTKKINVTRAHLEEDAGKSVHEDCNGMTGIDLNRAGTPLLEIVSEPEMRSAAEAVAYAKALHSLVTWIGICDGNMQEGSFRCDVNVSVRPEGQAEFGTRREIKNLNSFKFMEQAIKFETQWQIDQIEDGHKIQQATILFDPDSGETRMMRSKEDAHDYRYFPDPDLPPLCISEDWIERVRSEMTELPQLMRERFSTQYGLSAYDASTLTSSKDMAVYFEAMVAAGADAKLAANWIMGDVSATLNREEKSIGDSPVSAQALAALVKRVMDNTINNKTAKDVLKKMWESGDSADSIIERDGLKQTTDTGAIEAIIDEVLVANPKAVEEYKSGKLAAINSLMGQCMKASRGKANPAMVTEILTKKLS</sequence>
<evidence type="ECO:0000256" key="1">
    <source>
        <dbReference type="ARBA" id="ARBA00005306"/>
    </source>
</evidence>
<keyword evidence="5 11" id="KW-0547">Nucleotide-binding</keyword>
<evidence type="ECO:0000256" key="7">
    <source>
        <dbReference type="ARBA" id="ARBA00022917"/>
    </source>
</evidence>
<dbReference type="PROSITE" id="PS01234">
    <property type="entry name" value="GATB"/>
    <property type="match status" value="1"/>
</dbReference>
<dbReference type="EMBL" id="CP025781">
    <property type="protein sequence ID" value="QBC43293.1"/>
    <property type="molecule type" value="Genomic_DNA"/>
</dbReference>
<dbReference type="NCBIfam" id="NF004014">
    <property type="entry name" value="PRK05477.1-4"/>
    <property type="match status" value="1"/>
</dbReference>
<keyword evidence="13" id="KW-0808">Transferase</keyword>
<evidence type="ECO:0000256" key="5">
    <source>
        <dbReference type="ARBA" id="ARBA00022741"/>
    </source>
</evidence>
<keyword evidence="7 11" id="KW-0648">Protein biosynthesis</keyword>
<dbReference type="InterPro" id="IPR006075">
    <property type="entry name" value="Asn/Gln-tRNA_Trfase_suB/E_cat"/>
</dbReference>
<evidence type="ECO:0000256" key="9">
    <source>
        <dbReference type="ARBA" id="ARBA00047380"/>
    </source>
</evidence>
<dbReference type="Gene3D" id="1.10.10.410">
    <property type="match status" value="1"/>
</dbReference>
<organism evidence="13 14">
    <name type="scientific">Iodobacter fluviatilis</name>
    <dbReference type="NCBI Taxonomy" id="537"/>
    <lineage>
        <taxon>Bacteria</taxon>
        <taxon>Pseudomonadati</taxon>
        <taxon>Pseudomonadota</taxon>
        <taxon>Betaproteobacteria</taxon>
        <taxon>Neisseriales</taxon>
        <taxon>Chitinibacteraceae</taxon>
        <taxon>Iodobacter</taxon>
    </lineage>
</organism>
<evidence type="ECO:0000256" key="6">
    <source>
        <dbReference type="ARBA" id="ARBA00022840"/>
    </source>
</evidence>
<dbReference type="GO" id="GO:0016740">
    <property type="term" value="F:transferase activity"/>
    <property type="evidence" value="ECO:0007669"/>
    <property type="project" value="UniProtKB-KW"/>
</dbReference>
<dbReference type="InterPro" id="IPR017959">
    <property type="entry name" value="Asn/Gln-tRNA_amidoTrfase_suB/E"/>
</dbReference>
<dbReference type="RefSeq" id="WP_130105874.1">
    <property type="nucleotide sequence ID" value="NZ_CP025781.1"/>
</dbReference>
<dbReference type="FunFam" id="1.10.10.410:FF:000001">
    <property type="entry name" value="Aspartyl/glutamyl-tRNA(Asn/Gln) amidotransferase subunit B"/>
    <property type="match status" value="1"/>
</dbReference>
<keyword evidence="4 11" id="KW-0436">Ligase</keyword>
<dbReference type="InterPro" id="IPR018027">
    <property type="entry name" value="Asn/Gln_amidotransferase"/>
</dbReference>
<dbReference type="Pfam" id="PF02637">
    <property type="entry name" value="GatB_Yqey"/>
    <property type="match status" value="1"/>
</dbReference>
<dbReference type="InterPro" id="IPR003789">
    <property type="entry name" value="Asn/Gln_tRNA_amidoTrase-B-like"/>
</dbReference>
<dbReference type="Pfam" id="PF02934">
    <property type="entry name" value="GatB_N"/>
    <property type="match status" value="1"/>
</dbReference>
<comment type="catalytic activity">
    <reaction evidence="9 11">
        <text>L-aspartyl-tRNA(Asn) + L-glutamine + ATP + H2O = L-asparaginyl-tRNA(Asn) + L-glutamate + ADP + phosphate + 2 H(+)</text>
        <dbReference type="Rhea" id="RHEA:14513"/>
        <dbReference type="Rhea" id="RHEA-COMP:9674"/>
        <dbReference type="Rhea" id="RHEA-COMP:9677"/>
        <dbReference type="ChEBI" id="CHEBI:15377"/>
        <dbReference type="ChEBI" id="CHEBI:15378"/>
        <dbReference type="ChEBI" id="CHEBI:29985"/>
        <dbReference type="ChEBI" id="CHEBI:30616"/>
        <dbReference type="ChEBI" id="CHEBI:43474"/>
        <dbReference type="ChEBI" id="CHEBI:58359"/>
        <dbReference type="ChEBI" id="CHEBI:78515"/>
        <dbReference type="ChEBI" id="CHEBI:78516"/>
        <dbReference type="ChEBI" id="CHEBI:456216"/>
    </reaction>
</comment>
<keyword evidence="6 11" id="KW-0067">ATP-binding</keyword>
<evidence type="ECO:0000256" key="4">
    <source>
        <dbReference type="ARBA" id="ARBA00022598"/>
    </source>
</evidence>
<dbReference type="InterPro" id="IPR004413">
    <property type="entry name" value="GatB"/>
</dbReference>
<dbReference type="PANTHER" id="PTHR11659">
    <property type="entry name" value="GLUTAMYL-TRNA GLN AMIDOTRANSFERASE SUBUNIT B MITOCHONDRIAL AND PROKARYOTIC PET112-RELATED"/>
    <property type="match status" value="1"/>
</dbReference>
<evidence type="ECO:0000256" key="11">
    <source>
        <dbReference type="HAMAP-Rule" id="MF_00121"/>
    </source>
</evidence>
<proteinExistence type="inferred from homology"/>
<evidence type="ECO:0000256" key="2">
    <source>
        <dbReference type="ARBA" id="ARBA00011123"/>
    </source>
</evidence>
<dbReference type="GO" id="GO:0050567">
    <property type="term" value="F:glutaminyl-tRNA synthase (glutamine-hydrolyzing) activity"/>
    <property type="evidence" value="ECO:0007669"/>
    <property type="project" value="UniProtKB-UniRule"/>
</dbReference>
<dbReference type="HAMAP" id="MF_00121">
    <property type="entry name" value="GatB"/>
    <property type="match status" value="1"/>
</dbReference>
<dbReference type="InterPro" id="IPR017958">
    <property type="entry name" value="Gln-tRNA_amidoTrfase_suB_CS"/>
</dbReference>
<dbReference type="FunFam" id="1.10.150.380:FF:000001">
    <property type="entry name" value="Aspartyl/glutamyl-tRNA(Asn/Gln) amidotransferase subunit B"/>
    <property type="match status" value="1"/>
</dbReference>
<keyword evidence="14" id="KW-1185">Reference proteome</keyword>
<name>A0A7G3G8D8_9NEIS</name>
<protein>
    <recommendedName>
        <fullName evidence="3 11">Aspartyl/glutamyl-tRNA(Asn/Gln) amidotransferase subunit B</fullName>
        <shortName evidence="11">Asp/Glu-ADT subunit B</shortName>
        <ecNumber evidence="11">6.3.5.-</ecNumber>
    </recommendedName>
</protein>
<dbReference type="GO" id="GO:0005524">
    <property type="term" value="F:ATP binding"/>
    <property type="evidence" value="ECO:0007669"/>
    <property type="project" value="UniProtKB-KW"/>
</dbReference>
<dbReference type="GO" id="GO:0006412">
    <property type="term" value="P:translation"/>
    <property type="evidence" value="ECO:0007669"/>
    <property type="project" value="UniProtKB-UniRule"/>
</dbReference>
<feature type="domain" description="Asn/Gln amidotransferase" evidence="12">
    <location>
        <begin position="327"/>
        <end position="474"/>
    </location>
</feature>
<dbReference type="InterPro" id="IPR023168">
    <property type="entry name" value="GatB_Yqey_C_2"/>
</dbReference>
<gene>
    <name evidence="11 13" type="primary">gatB</name>
    <name evidence="13" type="ORF">C1H71_06905</name>
</gene>
<dbReference type="Gene3D" id="1.10.150.380">
    <property type="entry name" value="GatB domain, N-terminal subdomain"/>
    <property type="match status" value="1"/>
</dbReference>
<comment type="catalytic activity">
    <reaction evidence="10 11">
        <text>L-glutamyl-tRNA(Gln) + L-glutamine + ATP + H2O = L-glutaminyl-tRNA(Gln) + L-glutamate + ADP + phosphate + H(+)</text>
        <dbReference type="Rhea" id="RHEA:17521"/>
        <dbReference type="Rhea" id="RHEA-COMP:9681"/>
        <dbReference type="Rhea" id="RHEA-COMP:9684"/>
        <dbReference type="ChEBI" id="CHEBI:15377"/>
        <dbReference type="ChEBI" id="CHEBI:15378"/>
        <dbReference type="ChEBI" id="CHEBI:29985"/>
        <dbReference type="ChEBI" id="CHEBI:30616"/>
        <dbReference type="ChEBI" id="CHEBI:43474"/>
        <dbReference type="ChEBI" id="CHEBI:58359"/>
        <dbReference type="ChEBI" id="CHEBI:78520"/>
        <dbReference type="ChEBI" id="CHEBI:78521"/>
        <dbReference type="ChEBI" id="CHEBI:456216"/>
    </reaction>
</comment>
<dbReference type="EC" id="6.3.5.-" evidence="11"/>
<dbReference type="PANTHER" id="PTHR11659:SF0">
    <property type="entry name" value="GLUTAMYL-TRNA(GLN) AMIDOTRANSFERASE SUBUNIT B, MITOCHONDRIAL"/>
    <property type="match status" value="1"/>
</dbReference>
<accession>A0A7G3G8D8</accession>
<dbReference type="Proteomes" id="UP000515917">
    <property type="component" value="Chromosome"/>
</dbReference>